<organism evidence="2 3">
    <name type="scientific">Rubellimicrobium roseum</name>
    <dbReference type="NCBI Taxonomy" id="687525"/>
    <lineage>
        <taxon>Bacteria</taxon>
        <taxon>Pseudomonadati</taxon>
        <taxon>Pseudomonadota</taxon>
        <taxon>Alphaproteobacteria</taxon>
        <taxon>Rhodobacterales</taxon>
        <taxon>Roseobacteraceae</taxon>
        <taxon>Rubellimicrobium</taxon>
    </lineage>
</organism>
<accession>A0A5C4N346</accession>
<dbReference type="PANTHER" id="PTHR24094">
    <property type="entry name" value="SECRETED PROTEIN"/>
    <property type="match status" value="1"/>
</dbReference>
<keyword evidence="2" id="KW-0255">Endonuclease</keyword>
<dbReference type="PANTHER" id="PTHR24094:SF15">
    <property type="entry name" value="AMP-DEPENDENT SYNTHETASE_LIGASE DOMAIN-CONTAINING PROTEIN-RELATED"/>
    <property type="match status" value="1"/>
</dbReference>
<evidence type="ECO:0000259" key="1">
    <source>
        <dbReference type="Pfam" id="PF07510"/>
    </source>
</evidence>
<dbReference type="RefSeq" id="WP_139084126.1">
    <property type="nucleotide sequence ID" value="NZ_VDFV01000119.1"/>
</dbReference>
<name>A0A5C4N346_9RHOB</name>
<gene>
    <name evidence="2" type="ORF">FHG71_22990</name>
</gene>
<comment type="caution">
    <text evidence="2">The sequence shown here is derived from an EMBL/GenBank/DDBJ whole genome shotgun (WGS) entry which is preliminary data.</text>
</comment>
<dbReference type="Proteomes" id="UP000305709">
    <property type="component" value="Unassembled WGS sequence"/>
</dbReference>
<dbReference type="Pfam" id="PF07510">
    <property type="entry name" value="GmrSD_C"/>
    <property type="match status" value="1"/>
</dbReference>
<sequence>MDKAAVVQTIALLDRVRIEPERLRRYDRSAWPYWRNDYSDCQDARQEVLVAESIEQVRLSANGCRVETGLWRDAYTGETTRDPTRLDVDHMVPLAEAYRSGGRDWSTERRAAFANDTEDSRTLIAVSASANRAKGDQGPEDWLPPEAAYRCRYVANWVTVKVRWSLSMDERERVTVGNLLQDCARC</sequence>
<reference evidence="2 3" key="1">
    <citation type="submission" date="2019-06" db="EMBL/GenBank/DDBJ databases">
        <authorList>
            <person name="Jiang L."/>
        </authorList>
    </citation>
    <scope>NUCLEOTIDE SEQUENCE [LARGE SCALE GENOMIC DNA]</scope>
    <source>
        <strain evidence="2 3">YIM 48858</strain>
    </source>
</reference>
<evidence type="ECO:0000313" key="2">
    <source>
        <dbReference type="EMBL" id="TNC59263.1"/>
    </source>
</evidence>
<dbReference type="EMBL" id="VDFV01000119">
    <property type="protein sequence ID" value="TNC59263.1"/>
    <property type="molecule type" value="Genomic_DNA"/>
</dbReference>
<keyword evidence="2" id="KW-0540">Nuclease</keyword>
<dbReference type="OrthoDB" id="5196645at2"/>
<dbReference type="GO" id="GO:0004519">
    <property type="term" value="F:endonuclease activity"/>
    <property type="evidence" value="ECO:0007669"/>
    <property type="project" value="UniProtKB-KW"/>
</dbReference>
<proteinExistence type="predicted"/>
<keyword evidence="2" id="KW-0378">Hydrolase</keyword>
<protein>
    <submittedName>
        <fullName evidence="2">HNH endonuclease</fullName>
    </submittedName>
</protein>
<dbReference type="InterPro" id="IPR011089">
    <property type="entry name" value="GmrSD_C"/>
</dbReference>
<feature type="domain" description="GmrSD restriction endonucleases C-terminal" evidence="1">
    <location>
        <begin position="69"/>
        <end position="168"/>
    </location>
</feature>
<keyword evidence="3" id="KW-1185">Reference proteome</keyword>
<evidence type="ECO:0000313" key="3">
    <source>
        <dbReference type="Proteomes" id="UP000305709"/>
    </source>
</evidence>
<dbReference type="AlphaFoldDB" id="A0A5C4N346"/>